<evidence type="ECO:0000313" key="3">
    <source>
        <dbReference type="Proteomes" id="UP000610966"/>
    </source>
</evidence>
<name>A0A8J3W0H1_9ACTN</name>
<accession>A0A8J3W0H1</accession>
<evidence type="ECO:0000313" key="2">
    <source>
        <dbReference type="EMBL" id="GIH71088.1"/>
    </source>
</evidence>
<feature type="compositionally biased region" description="Gly residues" evidence="1">
    <location>
        <begin position="1"/>
        <end position="11"/>
    </location>
</feature>
<dbReference type="AlphaFoldDB" id="A0A8J3W0H1"/>
<comment type="caution">
    <text evidence="2">The sequence shown here is derived from an EMBL/GenBank/DDBJ whole genome shotgun (WGS) entry which is preliminary data.</text>
</comment>
<proteinExistence type="predicted"/>
<gene>
    <name evidence="2" type="ORF">Mth01_33410</name>
</gene>
<feature type="region of interest" description="Disordered" evidence="1">
    <location>
        <begin position="1"/>
        <end position="21"/>
    </location>
</feature>
<reference evidence="2" key="1">
    <citation type="submission" date="2021-01" db="EMBL/GenBank/DDBJ databases">
        <title>Whole genome shotgun sequence of Sphaerimonospora thailandensis NBRC 107569.</title>
        <authorList>
            <person name="Komaki H."/>
            <person name="Tamura T."/>
        </authorList>
    </citation>
    <scope>NUCLEOTIDE SEQUENCE</scope>
    <source>
        <strain evidence="2">NBRC 107569</strain>
    </source>
</reference>
<organism evidence="2 3">
    <name type="scientific">Sphaerimonospora thailandensis</name>
    <dbReference type="NCBI Taxonomy" id="795644"/>
    <lineage>
        <taxon>Bacteria</taxon>
        <taxon>Bacillati</taxon>
        <taxon>Actinomycetota</taxon>
        <taxon>Actinomycetes</taxon>
        <taxon>Streptosporangiales</taxon>
        <taxon>Streptosporangiaceae</taxon>
        <taxon>Sphaerimonospora</taxon>
    </lineage>
</organism>
<sequence>MGGGGGAGGQQDTGDGQGDRLTDLLAHVFLSPRQTHGGGHAAAHPGAWERKGKGSLYASMATALLFGAVDSEITDVSHEYRERNGKRDK</sequence>
<dbReference type="EMBL" id="BOOG01000030">
    <property type="protein sequence ID" value="GIH71088.1"/>
    <property type="molecule type" value="Genomic_DNA"/>
</dbReference>
<keyword evidence="3" id="KW-1185">Reference proteome</keyword>
<dbReference type="Proteomes" id="UP000610966">
    <property type="component" value="Unassembled WGS sequence"/>
</dbReference>
<evidence type="ECO:0000256" key="1">
    <source>
        <dbReference type="SAM" id="MobiDB-lite"/>
    </source>
</evidence>
<protein>
    <submittedName>
        <fullName evidence="2">Uncharacterized protein</fullName>
    </submittedName>
</protein>